<name>A0A430K549_9FLAO</name>
<dbReference type="PANTHER" id="PTHR40469:SF2">
    <property type="entry name" value="GALACTOSE-BINDING DOMAIN-LIKE SUPERFAMILY PROTEIN"/>
    <property type="match status" value="1"/>
</dbReference>
<dbReference type="PANTHER" id="PTHR40469">
    <property type="entry name" value="SECRETED GLYCOSYL HYDROLASE"/>
    <property type="match status" value="1"/>
</dbReference>
<dbReference type="Pfam" id="PF06283">
    <property type="entry name" value="ThuA"/>
    <property type="match status" value="1"/>
</dbReference>
<accession>A0A430K549</accession>
<dbReference type="SUPFAM" id="SSF52317">
    <property type="entry name" value="Class I glutamine amidotransferase-like"/>
    <property type="match status" value="1"/>
</dbReference>
<dbReference type="InterPro" id="IPR029010">
    <property type="entry name" value="ThuA-like"/>
</dbReference>
<protein>
    <recommendedName>
        <fullName evidence="1">ThuA-like domain-containing protein</fullName>
    </recommendedName>
</protein>
<dbReference type="InterPro" id="IPR029062">
    <property type="entry name" value="Class_I_gatase-like"/>
</dbReference>
<reference evidence="2 3" key="1">
    <citation type="submission" date="2018-11" db="EMBL/GenBank/DDBJ databases">
        <title>Arenibacter aquaticus sp.nov., a marine bacterium isolated from surface seawater in the South China Sea.</title>
        <authorList>
            <person name="Guo J."/>
            <person name="Sun J."/>
        </authorList>
    </citation>
    <scope>NUCLEOTIDE SEQUENCE [LARGE SCALE GENOMIC DNA]</scope>
    <source>
        <strain evidence="2 3">GUO666</strain>
    </source>
</reference>
<gene>
    <name evidence="2" type="ORF">EHW67_07835</name>
</gene>
<comment type="caution">
    <text evidence="2">The sequence shown here is derived from an EMBL/GenBank/DDBJ whole genome shotgun (WGS) entry which is preliminary data.</text>
</comment>
<dbReference type="OrthoDB" id="189183at2"/>
<dbReference type="EMBL" id="RQPJ01000003">
    <property type="protein sequence ID" value="RTE54157.1"/>
    <property type="molecule type" value="Genomic_DNA"/>
</dbReference>
<keyword evidence="3" id="KW-1185">Reference proteome</keyword>
<sequence>MAPADLGHKMVGNLEYVATTGRGDTADYCVTYEGEKGQGKGKHIVFIATDHEYRGEETLPALARILAKRYGFKCTVVWALDDEGNIFPGSSNLKGLEVLEEADLMVIFTRFANFEDKQMRYIDDYLHRGGPVIGLRTATHAFKNSDNPNWGHYDYKYNGSKKAWQGGFGEVVLGETWVGHYGKNHQQASNLLLEDVNKEHPILRGVENAWAQCGGYNAYPEGKNLKILARGQVLNGMTPNAEPDTTKEELPVAWVRTYQLENGKAGRAFTTTHGASEDILSDGFRRMLINACLWGVKMENTIKADNPIDFVGGYQPSTFNFKGFQKNVKPSDLAGWDSVIMPRK</sequence>
<evidence type="ECO:0000313" key="3">
    <source>
        <dbReference type="Proteomes" id="UP000267585"/>
    </source>
</evidence>
<dbReference type="AlphaFoldDB" id="A0A430K549"/>
<feature type="domain" description="ThuA-like" evidence="1">
    <location>
        <begin position="57"/>
        <end position="294"/>
    </location>
</feature>
<proteinExistence type="predicted"/>
<dbReference type="Proteomes" id="UP000267585">
    <property type="component" value="Unassembled WGS sequence"/>
</dbReference>
<evidence type="ECO:0000259" key="1">
    <source>
        <dbReference type="Pfam" id="PF06283"/>
    </source>
</evidence>
<organism evidence="2 3">
    <name type="scientific">Arenibacter aquaticus</name>
    <dbReference type="NCBI Taxonomy" id="2489054"/>
    <lineage>
        <taxon>Bacteria</taxon>
        <taxon>Pseudomonadati</taxon>
        <taxon>Bacteroidota</taxon>
        <taxon>Flavobacteriia</taxon>
        <taxon>Flavobacteriales</taxon>
        <taxon>Flavobacteriaceae</taxon>
        <taxon>Arenibacter</taxon>
    </lineage>
</organism>
<dbReference type="Gene3D" id="3.40.50.880">
    <property type="match status" value="1"/>
</dbReference>
<evidence type="ECO:0000313" key="2">
    <source>
        <dbReference type="EMBL" id="RTE54157.1"/>
    </source>
</evidence>